<evidence type="ECO:0000256" key="1">
    <source>
        <dbReference type="ARBA" id="ARBA00023125"/>
    </source>
</evidence>
<dbReference type="PRINTS" id="PR00598">
    <property type="entry name" value="HTHMARR"/>
</dbReference>
<dbReference type="PANTHER" id="PTHR33164">
    <property type="entry name" value="TRANSCRIPTIONAL REGULATOR, MARR FAMILY"/>
    <property type="match status" value="1"/>
</dbReference>
<dbReference type="Gene3D" id="1.10.10.10">
    <property type="entry name" value="Winged helix-like DNA-binding domain superfamily/Winged helix DNA-binding domain"/>
    <property type="match status" value="1"/>
</dbReference>
<gene>
    <name evidence="3" type="ORF">SacsacDRAFT_0163</name>
</gene>
<dbReference type="AlphaFoldDB" id="A0A010Z7D4"/>
<proteinExistence type="predicted"/>
<evidence type="ECO:0000313" key="3">
    <source>
        <dbReference type="EMBL" id="EXG83198.1"/>
    </source>
</evidence>
<dbReference type="OrthoDB" id="3254893at2"/>
<dbReference type="Proteomes" id="UP000053380">
    <property type="component" value="Unassembled WGS sequence"/>
</dbReference>
<sequence length="162" mass="18798">MDERARKSEELPHEDTKKLINQFLGSWMAIEREMGSVVRRQMPVDLTNDQYYLLQHIMQFGPRTSSELADTFKVVKSSITAIVTRLVDRGLIERTRSEEDRRTVYLSLTDRGQQIAEQVERRISESVGSYLSHFEEKEISMVMAAFEKLAELVIEDGGREKE</sequence>
<dbReference type="InterPro" id="IPR036388">
    <property type="entry name" value="WH-like_DNA-bd_sf"/>
</dbReference>
<feature type="domain" description="HTH marR-type" evidence="2">
    <location>
        <begin position="20"/>
        <end position="151"/>
    </location>
</feature>
<dbReference type="SMART" id="SM00347">
    <property type="entry name" value="HTH_MARR"/>
    <property type="match status" value="1"/>
</dbReference>
<dbReference type="PANTHER" id="PTHR33164:SF67">
    <property type="entry name" value="TRANSCRIPTIONAL REGULATOR, MARR FAMILY"/>
    <property type="match status" value="1"/>
</dbReference>
<dbReference type="InterPro" id="IPR036390">
    <property type="entry name" value="WH_DNA-bd_sf"/>
</dbReference>
<dbReference type="PATRIC" id="fig|915437.3.peg.165"/>
<dbReference type="Pfam" id="PF12802">
    <property type="entry name" value="MarR_2"/>
    <property type="match status" value="1"/>
</dbReference>
<dbReference type="InterPro" id="IPR039422">
    <property type="entry name" value="MarR/SlyA-like"/>
</dbReference>
<dbReference type="EMBL" id="JFBU01000001">
    <property type="protein sequence ID" value="EXG83198.1"/>
    <property type="molecule type" value="Genomic_DNA"/>
</dbReference>
<accession>A0A010Z7D4</accession>
<dbReference type="HOGENOM" id="CLU_083287_27_4_9"/>
<dbReference type="GO" id="GO:0006950">
    <property type="term" value="P:response to stress"/>
    <property type="evidence" value="ECO:0007669"/>
    <property type="project" value="TreeGrafter"/>
</dbReference>
<evidence type="ECO:0000259" key="2">
    <source>
        <dbReference type="PROSITE" id="PS50995"/>
    </source>
</evidence>
<evidence type="ECO:0000313" key="4">
    <source>
        <dbReference type="Proteomes" id="UP000053380"/>
    </source>
</evidence>
<name>A0A010Z7D4_9BACL</name>
<comment type="caution">
    <text evidence="3">The sequence shown here is derived from an EMBL/GenBank/DDBJ whole genome shotgun (WGS) entry which is preliminary data.</text>
</comment>
<reference evidence="3 4" key="1">
    <citation type="submission" date="2013-07" db="EMBL/GenBank/DDBJ databases">
        <authorList>
            <consortium name="DOE Joint Genome Institute"/>
            <person name="Anderson I."/>
            <person name="Huntemann M."/>
            <person name="Han J."/>
            <person name="Chen A."/>
            <person name="Kyrpides N."/>
            <person name="Mavromatis K."/>
            <person name="Markowitz V."/>
            <person name="Palaniappan K."/>
            <person name="Ivanova N."/>
            <person name="Schaumberg A."/>
            <person name="Pati A."/>
            <person name="Liolios K."/>
            <person name="Nordberg H.P."/>
            <person name="Cantor M.N."/>
            <person name="Hua S.X."/>
            <person name="Woyke T."/>
        </authorList>
    </citation>
    <scope>NUCLEOTIDE SEQUENCE [LARGE SCALE GENOMIC DNA]</scope>
    <source>
        <strain evidence="3 4">DSM 19268</strain>
    </source>
</reference>
<protein>
    <submittedName>
        <fullName evidence="3">Transcriptional regulator</fullName>
    </submittedName>
</protein>
<organism evidence="3 4">
    <name type="scientific">Saccharibacillus sacchari DSM 19268</name>
    <dbReference type="NCBI Taxonomy" id="915437"/>
    <lineage>
        <taxon>Bacteria</taxon>
        <taxon>Bacillati</taxon>
        <taxon>Bacillota</taxon>
        <taxon>Bacilli</taxon>
        <taxon>Bacillales</taxon>
        <taxon>Paenibacillaceae</taxon>
        <taxon>Saccharibacillus</taxon>
    </lineage>
</organism>
<keyword evidence="1" id="KW-0238">DNA-binding</keyword>
<dbReference type="PROSITE" id="PS50995">
    <property type="entry name" value="HTH_MARR_2"/>
    <property type="match status" value="1"/>
</dbReference>
<keyword evidence="4" id="KW-1185">Reference proteome</keyword>
<dbReference type="GO" id="GO:0003677">
    <property type="term" value="F:DNA binding"/>
    <property type="evidence" value="ECO:0007669"/>
    <property type="project" value="UniProtKB-KW"/>
</dbReference>
<dbReference type="RefSeq" id="WP_084777849.1">
    <property type="nucleotide sequence ID" value="NZ_KK073875.1"/>
</dbReference>
<dbReference type="SUPFAM" id="SSF46785">
    <property type="entry name" value="Winged helix' DNA-binding domain"/>
    <property type="match status" value="1"/>
</dbReference>
<dbReference type="GO" id="GO:0003700">
    <property type="term" value="F:DNA-binding transcription factor activity"/>
    <property type="evidence" value="ECO:0007669"/>
    <property type="project" value="InterPro"/>
</dbReference>
<dbReference type="InterPro" id="IPR000835">
    <property type="entry name" value="HTH_MarR-typ"/>
</dbReference>